<comment type="cofactor">
    <cofactor evidence="2">
        <name>heme</name>
        <dbReference type="ChEBI" id="CHEBI:30413"/>
    </cofactor>
</comment>
<dbReference type="EC" id="1.7.1.3" evidence="7"/>
<dbReference type="Gene3D" id="3.10.120.10">
    <property type="entry name" value="Cytochrome b5-like heme/steroid binding domain"/>
    <property type="match status" value="1"/>
</dbReference>
<feature type="compositionally biased region" description="Basic and acidic residues" evidence="16">
    <location>
        <begin position="154"/>
        <end position="175"/>
    </location>
</feature>
<evidence type="ECO:0000256" key="2">
    <source>
        <dbReference type="ARBA" id="ARBA00001971"/>
    </source>
</evidence>
<sequence length="1089" mass="122497">MPHHIPWEVKVKPHPGSSKSEIHNEPDWTKRRSHSIGFKNRDGGRTGITHPDHDQEQDYSNVNREAEEREHAEEVAEACRKRAELKHKIDSGELVNFRDVIEHQYSFHIRHPENRSLGWRYVLETTEDWVKEQQPWPANLERRKKQQDVEGGEEPVKTVSDGKEPDEEAWRRKTDGSSPQLTAQERTLLESIANEGTYMSHLQQNNGKQPCPQKNNRSSISIDEQDQFTPDNWLPRCPDLIRLTGKHPMNAEPPLTRLLDGGLITPNELHYIRNHGPVPRLLWELHRLDISDLKGRTTTLSMDQLKDSFRDSVINIPVAMACTGNRRRELNLQRKTKGANNGAASVGCAYWKGPLLRDVLVQCGIPPPTPTSERLYVNFAGADSPSEGPYETSIPLEYAMDSANDVILAMYMNDLPLPPDHGYPVRLIIPGYIGGRCVKWLRRIWITGHENTSYYHVWDNRVMPSWVLAKDSEAAKVLFHHPSTACYEQNMNSVILKPAPGEERSLQDVKAGEMYTVQGYAYNGGGHEVQQVEVSVDGGKTWLFASRKFPEYPIRHGSKFWTWLFWHVDVELSELVRSPGITVRCSDVAKNVQPEGAKWNLMGMMNNSWYTVKSEIITDTQGKTPATVRFRHPTEAGTLTGGWIQPSEEVKLAEAKQEAGTPEKKFTREEIEKHDKEGDCWIVVDNKVYDATSVLKWHPGGKAAILAHAAKCHQETTEQFASIHDDFAYKKLHECILGAVTEKTADFIKQTANPQPSTPEPPPDSPIALQQHRWIPVKLIARHQLSPDTTTYTFALPQGKTELGLGTCQHLQLGFHLQDKMLIRPYTPTRPIPPIPPNTTTPPTSPITTPIVSSKKKKSRRRKKPPSPLKNLNHHPPPTFDLTIKTYPPTPSQPGGALTSILSSLPLNETVDIRGPTGDIIYTGSGNFSISSSLYSSTTTTATTITPHNLHFTHISLLLAGSGITPGYALLSHIFHSLPHDRTKARVIDANRTERDILLKDELDKFQAESKHQIEIMHVLSHPSKDWTGKMGYVTPEIIREGLFPPDDNSVVFLCGPPGLVQGVALPALRGEFDLSTYFTWVGSQQESC</sequence>
<dbReference type="PRINTS" id="PR00407">
    <property type="entry name" value="EUMOPTERIN"/>
</dbReference>
<dbReference type="InterPro" id="IPR036374">
    <property type="entry name" value="OxRdtase_Mopterin-bd_sf"/>
</dbReference>
<evidence type="ECO:0000256" key="16">
    <source>
        <dbReference type="SAM" id="MobiDB-lite"/>
    </source>
</evidence>
<dbReference type="InterPro" id="IPR000572">
    <property type="entry name" value="OxRdtase_Mopterin-bd_dom"/>
</dbReference>
<dbReference type="Pfam" id="PF00174">
    <property type="entry name" value="Oxidored_molyb"/>
    <property type="match status" value="1"/>
</dbReference>
<dbReference type="GO" id="GO:0050464">
    <property type="term" value="F:nitrate reductase (NADPH) activity"/>
    <property type="evidence" value="ECO:0007669"/>
    <property type="project" value="UniProtKB-EC"/>
</dbReference>
<accession>A0AA40D6F8</accession>
<dbReference type="PROSITE" id="PS50255">
    <property type="entry name" value="CYTOCHROME_B5_2"/>
    <property type="match status" value="1"/>
</dbReference>
<keyword evidence="9" id="KW-0500">Molybdenum</keyword>
<reference evidence="19" key="1">
    <citation type="submission" date="2023-06" db="EMBL/GenBank/DDBJ databases">
        <title>Genome-scale phylogeny and comparative genomics of the fungal order Sordariales.</title>
        <authorList>
            <consortium name="Lawrence Berkeley National Laboratory"/>
            <person name="Hensen N."/>
            <person name="Bonometti L."/>
            <person name="Westerberg I."/>
            <person name="Brannstrom I.O."/>
            <person name="Guillou S."/>
            <person name="Cros-Aarteil S."/>
            <person name="Calhoun S."/>
            <person name="Haridas S."/>
            <person name="Kuo A."/>
            <person name="Mondo S."/>
            <person name="Pangilinan J."/>
            <person name="Riley R."/>
            <person name="Labutti K."/>
            <person name="Andreopoulos B."/>
            <person name="Lipzen A."/>
            <person name="Chen C."/>
            <person name="Yanf M."/>
            <person name="Daum C."/>
            <person name="Ng V."/>
            <person name="Clum A."/>
            <person name="Steindorff A."/>
            <person name="Ohm R."/>
            <person name="Martin F."/>
            <person name="Silar P."/>
            <person name="Natvig D."/>
            <person name="Lalanne C."/>
            <person name="Gautier V."/>
            <person name="Ament-Velasquez S.L."/>
            <person name="Kruys A."/>
            <person name="Hutchinson M.I."/>
            <person name="Powell A.J."/>
            <person name="Barry K."/>
            <person name="Miller A.N."/>
            <person name="Grigoriev I.V."/>
            <person name="Debuchy R."/>
            <person name="Gladieux P."/>
            <person name="Thoren M.H."/>
            <person name="Johannesson H."/>
        </authorList>
    </citation>
    <scope>NUCLEOTIDE SEQUENCE</scope>
    <source>
        <strain evidence="19">CBS 307.81</strain>
    </source>
</reference>
<dbReference type="AlphaFoldDB" id="A0AA40D6F8"/>
<evidence type="ECO:0000256" key="7">
    <source>
        <dbReference type="ARBA" id="ARBA00012673"/>
    </source>
</evidence>
<evidence type="ECO:0000313" key="19">
    <source>
        <dbReference type="EMBL" id="KAK0664557.1"/>
    </source>
</evidence>
<feature type="compositionally biased region" description="Basic and acidic residues" evidence="16">
    <location>
        <begin position="64"/>
        <end position="73"/>
    </location>
</feature>
<dbReference type="SUPFAM" id="SSF52343">
    <property type="entry name" value="Ferredoxin reductase-like, C-terminal NADP-linked domain"/>
    <property type="match status" value="1"/>
</dbReference>
<dbReference type="InterPro" id="IPR014756">
    <property type="entry name" value="Ig_E-set"/>
</dbReference>
<evidence type="ECO:0000256" key="13">
    <source>
        <dbReference type="ARBA" id="ARBA00023002"/>
    </source>
</evidence>
<dbReference type="InterPro" id="IPR008335">
    <property type="entry name" value="Mopterin_OxRdtase_euk"/>
</dbReference>
<keyword evidence="13" id="KW-0560">Oxidoreductase</keyword>
<evidence type="ECO:0000256" key="11">
    <source>
        <dbReference type="ARBA" id="ARBA00022723"/>
    </source>
</evidence>
<feature type="domain" description="Cytochrome b5 heme-binding" evidence="17">
    <location>
        <begin position="663"/>
        <end position="741"/>
    </location>
</feature>
<evidence type="ECO:0000256" key="12">
    <source>
        <dbReference type="ARBA" id="ARBA00022827"/>
    </source>
</evidence>
<comment type="subunit">
    <text evidence="6">Homodimer.</text>
</comment>
<evidence type="ECO:0000256" key="15">
    <source>
        <dbReference type="ARBA" id="ARBA00049155"/>
    </source>
</evidence>
<feature type="region of interest" description="Disordered" evidence="16">
    <location>
        <begin position="140"/>
        <end position="183"/>
    </location>
</feature>
<dbReference type="Pfam" id="PF00173">
    <property type="entry name" value="Cyt-b5"/>
    <property type="match status" value="1"/>
</dbReference>
<comment type="function">
    <text evidence="4">Nitrate reductase is a key enzyme involved in the first step of nitrate assimilation in plants, fungi and bacteria.</text>
</comment>
<comment type="cofactor">
    <cofactor evidence="3">
        <name>FAD</name>
        <dbReference type="ChEBI" id="CHEBI:57692"/>
    </cofactor>
</comment>
<feature type="compositionally biased region" description="Basic and acidic residues" evidence="16">
    <location>
        <begin position="1"/>
        <end position="11"/>
    </location>
</feature>
<gene>
    <name evidence="19" type="ORF">QBC41DRAFT_233716</name>
</gene>
<evidence type="ECO:0000256" key="5">
    <source>
        <dbReference type="ARBA" id="ARBA00006253"/>
    </source>
</evidence>
<dbReference type="InterPro" id="IPR017927">
    <property type="entry name" value="FAD-bd_FR_type"/>
</dbReference>
<evidence type="ECO:0000259" key="17">
    <source>
        <dbReference type="PROSITE" id="PS50255"/>
    </source>
</evidence>
<keyword evidence="10" id="KW-0285">Flavoprotein</keyword>
<dbReference type="Pfam" id="PF03404">
    <property type="entry name" value="Mo-co_dimer"/>
    <property type="match status" value="1"/>
</dbReference>
<feature type="region of interest" description="Disordered" evidence="16">
    <location>
        <begin position="1"/>
        <end position="73"/>
    </location>
</feature>
<feature type="region of interest" description="Disordered" evidence="16">
    <location>
        <begin position="825"/>
        <end position="880"/>
    </location>
</feature>
<dbReference type="InterPro" id="IPR001199">
    <property type="entry name" value="Cyt_B5-like_heme/steroid-bd"/>
</dbReference>
<feature type="domain" description="FAD-binding FR-type" evidence="18">
    <location>
        <begin position="772"/>
        <end position="923"/>
    </location>
</feature>
<dbReference type="GO" id="GO:0020037">
    <property type="term" value="F:heme binding"/>
    <property type="evidence" value="ECO:0007669"/>
    <property type="project" value="TreeGrafter"/>
</dbReference>
<evidence type="ECO:0000256" key="10">
    <source>
        <dbReference type="ARBA" id="ARBA00022630"/>
    </source>
</evidence>
<proteinExistence type="inferred from homology"/>
<protein>
    <recommendedName>
        <fullName evidence="8">Nitrate reductase [NADPH]</fullName>
        <ecNumber evidence="7">1.7.1.3</ecNumber>
    </recommendedName>
</protein>
<feature type="compositionally biased region" description="Basic residues" evidence="16">
    <location>
        <begin position="854"/>
        <end position="865"/>
    </location>
</feature>
<evidence type="ECO:0000259" key="18">
    <source>
        <dbReference type="PROSITE" id="PS51384"/>
    </source>
</evidence>
<dbReference type="GO" id="GO:0008482">
    <property type="term" value="F:sulfite oxidase activity"/>
    <property type="evidence" value="ECO:0007669"/>
    <property type="project" value="TreeGrafter"/>
</dbReference>
<keyword evidence="20" id="KW-1185">Reference proteome</keyword>
<comment type="catalytic activity">
    <reaction evidence="15">
        <text>nitrite + NADP(+) + H2O = nitrate + NADPH + H(+)</text>
        <dbReference type="Rhea" id="RHEA:19061"/>
        <dbReference type="ChEBI" id="CHEBI:15377"/>
        <dbReference type="ChEBI" id="CHEBI:15378"/>
        <dbReference type="ChEBI" id="CHEBI:16301"/>
        <dbReference type="ChEBI" id="CHEBI:17632"/>
        <dbReference type="ChEBI" id="CHEBI:57783"/>
        <dbReference type="ChEBI" id="CHEBI:58349"/>
        <dbReference type="EC" id="1.7.1.3"/>
    </reaction>
</comment>
<dbReference type="InterPro" id="IPR005066">
    <property type="entry name" value="MoCF_OxRdtse_dimer"/>
</dbReference>
<dbReference type="InterPro" id="IPR001433">
    <property type="entry name" value="OxRdtase_FAD/NAD-bd"/>
</dbReference>
<dbReference type="Pfam" id="PF00175">
    <property type="entry name" value="NAD_binding_1"/>
    <property type="match status" value="1"/>
</dbReference>
<dbReference type="PANTHER" id="PTHR19372">
    <property type="entry name" value="SULFITE REDUCTASE"/>
    <property type="match status" value="1"/>
</dbReference>
<dbReference type="PANTHER" id="PTHR19372:SF7">
    <property type="entry name" value="SULFITE OXIDASE, MITOCHONDRIAL"/>
    <property type="match status" value="1"/>
</dbReference>
<dbReference type="GO" id="GO:0042128">
    <property type="term" value="P:nitrate assimilation"/>
    <property type="evidence" value="ECO:0007669"/>
    <property type="project" value="UniProtKB-KW"/>
</dbReference>
<dbReference type="EMBL" id="JAULSY010000119">
    <property type="protein sequence ID" value="KAK0664557.1"/>
    <property type="molecule type" value="Genomic_DNA"/>
</dbReference>
<feature type="compositionally biased region" description="Basic and acidic residues" evidence="16">
    <location>
        <begin position="20"/>
        <end position="30"/>
    </location>
</feature>
<dbReference type="Gene3D" id="3.40.50.80">
    <property type="entry name" value="Nucleotide-binding domain of ferredoxin-NADP reductase (FNR) module"/>
    <property type="match status" value="1"/>
</dbReference>
<dbReference type="InterPro" id="IPR017938">
    <property type="entry name" value="Riboflavin_synthase-like_b-brl"/>
</dbReference>
<evidence type="ECO:0000256" key="14">
    <source>
        <dbReference type="ARBA" id="ARBA00023063"/>
    </source>
</evidence>
<comment type="caution">
    <text evidence="19">The sequence shown here is derived from an EMBL/GenBank/DDBJ whole genome shotgun (WGS) entry which is preliminary data.</text>
</comment>
<dbReference type="Gene3D" id="2.60.40.650">
    <property type="match status" value="1"/>
</dbReference>
<evidence type="ECO:0000256" key="8">
    <source>
        <dbReference type="ARBA" id="ARBA00015499"/>
    </source>
</evidence>
<name>A0AA40D6F8_9PEZI</name>
<comment type="similarity">
    <text evidence="5">Belongs to the nitrate reductase family.</text>
</comment>
<dbReference type="GO" id="GO:0030151">
    <property type="term" value="F:molybdenum ion binding"/>
    <property type="evidence" value="ECO:0007669"/>
    <property type="project" value="InterPro"/>
</dbReference>
<dbReference type="CDD" id="cd06183">
    <property type="entry name" value="cyt_b5_reduct_like"/>
    <property type="match status" value="1"/>
</dbReference>
<dbReference type="InterPro" id="IPR008333">
    <property type="entry name" value="Cbr1-like_FAD-bd_dom"/>
</dbReference>
<keyword evidence="12" id="KW-0274">FAD</keyword>
<dbReference type="SUPFAM" id="SSF81296">
    <property type="entry name" value="E set domains"/>
    <property type="match status" value="1"/>
</dbReference>
<dbReference type="SUPFAM" id="SSF56524">
    <property type="entry name" value="Oxidoreductase molybdopterin-binding domain"/>
    <property type="match status" value="1"/>
</dbReference>
<feature type="compositionally biased region" description="Pro residues" evidence="16">
    <location>
        <begin position="828"/>
        <end position="845"/>
    </location>
</feature>
<dbReference type="PROSITE" id="PS51384">
    <property type="entry name" value="FAD_FR"/>
    <property type="match status" value="1"/>
</dbReference>
<dbReference type="InterPro" id="IPR036400">
    <property type="entry name" value="Cyt_B5-like_heme/steroid_sf"/>
</dbReference>
<dbReference type="SUPFAM" id="SSF55856">
    <property type="entry name" value="Cytochrome b5-like heme/steroid binding domain"/>
    <property type="match status" value="1"/>
</dbReference>
<dbReference type="Gene3D" id="2.40.30.10">
    <property type="entry name" value="Translation factors"/>
    <property type="match status" value="1"/>
</dbReference>
<keyword evidence="11" id="KW-0479">Metal-binding</keyword>
<keyword evidence="14" id="KW-0534">Nitrate assimilation</keyword>
<dbReference type="SUPFAM" id="SSF63380">
    <property type="entry name" value="Riboflavin synthase domain-like"/>
    <property type="match status" value="1"/>
</dbReference>
<dbReference type="GO" id="GO:0006790">
    <property type="term" value="P:sulfur compound metabolic process"/>
    <property type="evidence" value="ECO:0007669"/>
    <property type="project" value="TreeGrafter"/>
</dbReference>
<organism evidence="19 20">
    <name type="scientific">Cercophora samala</name>
    <dbReference type="NCBI Taxonomy" id="330535"/>
    <lineage>
        <taxon>Eukaryota</taxon>
        <taxon>Fungi</taxon>
        <taxon>Dikarya</taxon>
        <taxon>Ascomycota</taxon>
        <taxon>Pezizomycotina</taxon>
        <taxon>Sordariomycetes</taxon>
        <taxon>Sordariomycetidae</taxon>
        <taxon>Sordariales</taxon>
        <taxon>Lasiosphaeriaceae</taxon>
        <taxon>Cercophora</taxon>
    </lineage>
</organism>
<evidence type="ECO:0000256" key="6">
    <source>
        <dbReference type="ARBA" id="ARBA00011738"/>
    </source>
</evidence>
<feature type="compositionally biased region" description="Basic and acidic residues" evidence="16">
    <location>
        <begin position="39"/>
        <end position="56"/>
    </location>
</feature>
<dbReference type="SMART" id="SM01117">
    <property type="entry name" value="Cyt-b5"/>
    <property type="match status" value="1"/>
</dbReference>
<dbReference type="GO" id="GO:0043546">
    <property type="term" value="F:molybdopterin cofactor binding"/>
    <property type="evidence" value="ECO:0007669"/>
    <property type="project" value="TreeGrafter"/>
</dbReference>
<evidence type="ECO:0000313" key="20">
    <source>
        <dbReference type="Proteomes" id="UP001174997"/>
    </source>
</evidence>
<evidence type="ECO:0000256" key="9">
    <source>
        <dbReference type="ARBA" id="ARBA00022505"/>
    </source>
</evidence>
<dbReference type="Gene3D" id="3.90.420.10">
    <property type="entry name" value="Oxidoreductase, molybdopterin-binding domain"/>
    <property type="match status" value="1"/>
</dbReference>
<evidence type="ECO:0000256" key="1">
    <source>
        <dbReference type="ARBA" id="ARBA00001924"/>
    </source>
</evidence>
<dbReference type="InterPro" id="IPR039261">
    <property type="entry name" value="FNR_nucleotide-bd"/>
</dbReference>
<dbReference type="Pfam" id="PF00970">
    <property type="entry name" value="FAD_binding_6"/>
    <property type="match status" value="2"/>
</dbReference>
<dbReference type="Proteomes" id="UP001174997">
    <property type="component" value="Unassembled WGS sequence"/>
</dbReference>
<evidence type="ECO:0000256" key="4">
    <source>
        <dbReference type="ARBA" id="ARBA00003838"/>
    </source>
</evidence>
<evidence type="ECO:0000256" key="3">
    <source>
        <dbReference type="ARBA" id="ARBA00001974"/>
    </source>
</evidence>
<comment type="cofactor">
    <cofactor evidence="1">
        <name>Mo-molybdopterin</name>
        <dbReference type="ChEBI" id="CHEBI:71302"/>
    </cofactor>
</comment>